<dbReference type="RefSeq" id="WP_114826777.1">
    <property type="nucleotide sequence ID" value="NZ_QQSY01000008.1"/>
</dbReference>
<keyword evidence="9" id="KW-1185">Reference proteome</keyword>
<feature type="compositionally biased region" description="Pro residues" evidence="3">
    <location>
        <begin position="364"/>
        <end position="375"/>
    </location>
</feature>
<feature type="domain" description="Multidrug resistance protein MdtA-like beta-barrel" evidence="6">
    <location>
        <begin position="203"/>
        <end position="290"/>
    </location>
</feature>
<dbReference type="InterPro" id="IPR058626">
    <property type="entry name" value="MdtA-like_b-barrel"/>
</dbReference>
<comment type="caution">
    <text evidence="8">The sequence shown here is derived from an EMBL/GenBank/DDBJ whole genome shotgun (WGS) entry which is preliminary data.</text>
</comment>
<dbReference type="InterPro" id="IPR058625">
    <property type="entry name" value="MdtA-like_BSH"/>
</dbReference>
<proteinExistence type="inferred from homology"/>
<dbReference type="SUPFAM" id="SSF111369">
    <property type="entry name" value="HlyD-like secretion proteins"/>
    <property type="match status" value="1"/>
</dbReference>
<accession>A0A370K2V6</accession>
<dbReference type="Pfam" id="PF25944">
    <property type="entry name" value="Beta-barrel_RND"/>
    <property type="match status" value="1"/>
</dbReference>
<feature type="domain" description="Multidrug resistance protein MdtA-like alpha-helical hairpin" evidence="4">
    <location>
        <begin position="99"/>
        <end position="167"/>
    </location>
</feature>
<evidence type="ECO:0000259" key="4">
    <source>
        <dbReference type="Pfam" id="PF25876"/>
    </source>
</evidence>
<evidence type="ECO:0000313" key="9">
    <source>
        <dbReference type="Proteomes" id="UP000254711"/>
    </source>
</evidence>
<evidence type="ECO:0000256" key="3">
    <source>
        <dbReference type="SAM" id="MobiDB-lite"/>
    </source>
</evidence>
<dbReference type="Gene3D" id="2.40.420.20">
    <property type="match status" value="1"/>
</dbReference>
<dbReference type="NCBIfam" id="TIGR01730">
    <property type="entry name" value="RND_mfp"/>
    <property type="match status" value="1"/>
</dbReference>
<dbReference type="PANTHER" id="PTHR30158">
    <property type="entry name" value="ACRA/E-RELATED COMPONENT OF DRUG EFFLUX TRANSPORTER"/>
    <property type="match status" value="1"/>
</dbReference>
<feature type="compositionally biased region" description="Low complexity" evidence="3">
    <location>
        <begin position="376"/>
        <end position="391"/>
    </location>
</feature>
<evidence type="ECO:0000313" key="8">
    <source>
        <dbReference type="EMBL" id="RDI96969.1"/>
    </source>
</evidence>
<dbReference type="GO" id="GO:0046677">
    <property type="term" value="P:response to antibiotic"/>
    <property type="evidence" value="ECO:0007669"/>
    <property type="project" value="TreeGrafter"/>
</dbReference>
<feature type="domain" description="Multidrug resistance protein MdtA-like barrel-sandwich hybrid" evidence="5">
    <location>
        <begin position="58"/>
        <end position="194"/>
    </location>
</feature>
<dbReference type="OrthoDB" id="9816569at2"/>
<dbReference type="Proteomes" id="UP000254711">
    <property type="component" value="Unassembled WGS sequence"/>
</dbReference>
<evidence type="ECO:0000259" key="6">
    <source>
        <dbReference type="Pfam" id="PF25944"/>
    </source>
</evidence>
<evidence type="ECO:0000259" key="7">
    <source>
        <dbReference type="Pfam" id="PF25967"/>
    </source>
</evidence>
<dbReference type="GO" id="GO:0022857">
    <property type="term" value="F:transmembrane transporter activity"/>
    <property type="evidence" value="ECO:0007669"/>
    <property type="project" value="InterPro"/>
</dbReference>
<comment type="subcellular location">
    <subcellularLocation>
        <location evidence="1">Cell inner membrane</location>
        <topology evidence="1">Lipid-anchor</topology>
    </subcellularLocation>
</comment>
<comment type="similarity">
    <text evidence="2">Belongs to the membrane fusion protein (MFP) (TC 8.A.1) family.</text>
</comment>
<dbReference type="InterPro" id="IPR006143">
    <property type="entry name" value="RND_pump_MFP"/>
</dbReference>
<dbReference type="Gene3D" id="1.10.287.470">
    <property type="entry name" value="Helix hairpin bin"/>
    <property type="match status" value="1"/>
</dbReference>
<dbReference type="InterPro" id="IPR058627">
    <property type="entry name" value="MdtA-like_C"/>
</dbReference>
<dbReference type="GO" id="GO:0005886">
    <property type="term" value="C:plasma membrane"/>
    <property type="evidence" value="ECO:0007669"/>
    <property type="project" value="UniProtKB-SubCell"/>
</dbReference>
<dbReference type="AlphaFoldDB" id="A0A370K2V6"/>
<evidence type="ECO:0000256" key="1">
    <source>
        <dbReference type="ARBA" id="ARBA00004519"/>
    </source>
</evidence>
<organism evidence="8 9">
    <name type="scientific">Dyella solisilvae</name>
    <dbReference type="NCBI Taxonomy" id="1920168"/>
    <lineage>
        <taxon>Bacteria</taxon>
        <taxon>Pseudomonadati</taxon>
        <taxon>Pseudomonadota</taxon>
        <taxon>Gammaproteobacteria</taxon>
        <taxon>Lysobacterales</taxon>
        <taxon>Rhodanobacteraceae</taxon>
        <taxon>Dyella</taxon>
    </lineage>
</organism>
<gene>
    <name evidence="8" type="ORF">DVT68_18950</name>
</gene>
<dbReference type="Gene3D" id="2.40.50.100">
    <property type="match status" value="1"/>
</dbReference>
<dbReference type="Gene3D" id="2.40.30.170">
    <property type="match status" value="1"/>
</dbReference>
<dbReference type="PROSITE" id="PS51257">
    <property type="entry name" value="PROKAR_LIPOPROTEIN"/>
    <property type="match status" value="1"/>
</dbReference>
<dbReference type="InterPro" id="IPR058624">
    <property type="entry name" value="MdtA-like_HH"/>
</dbReference>
<reference evidence="8 9" key="1">
    <citation type="submission" date="2018-07" db="EMBL/GenBank/DDBJ databases">
        <title>Dyella solisilvae sp. nov., isolated from the pine and broad-leaved mixed forest soil.</title>
        <authorList>
            <person name="Gao Z."/>
            <person name="Qiu L."/>
        </authorList>
    </citation>
    <scope>NUCLEOTIDE SEQUENCE [LARGE SCALE GENOMIC DNA]</scope>
    <source>
        <strain evidence="8 9">DHG54</strain>
    </source>
</reference>
<feature type="region of interest" description="Disordered" evidence="3">
    <location>
        <begin position="364"/>
        <end position="391"/>
    </location>
</feature>
<evidence type="ECO:0000259" key="5">
    <source>
        <dbReference type="Pfam" id="PF25917"/>
    </source>
</evidence>
<name>A0A370K2V6_9GAMM</name>
<sequence>MRLLGLVCGVALAALSACKSEQGGEQAKQALPVGIITVGKAEVPVVYEFVGQTQSSQEVEIRARVNGFLEKRVYTEGALVHAGDVLFRMDAKPFEALLEAAQAELKQQQARLETAQANLNRVRPLAAKNALSQKDLDDSIGQEKEAAAAVEQARADVINAQLNLGYTTVVSPVTGLSSFAKKQDGTYIDAANSLLTYVAKLDPMWVKFSLSENELLKFRADVKSGALKSPGEGAFDVKIVLADGSTFPESGHINFSDASLDSATGTYLVRAEFANPGGVLRPGQFVRVKLYGAKLTSAMAVPQVAVQQGDRGAYVWTVDKDGKAQQRVVETGEWNGNDWVIRAGLRPGDKVVVENLVKLQPGIPVAPHPFTPPPAGAATSATPPASPESAQ</sequence>
<dbReference type="Pfam" id="PF25917">
    <property type="entry name" value="BSH_RND"/>
    <property type="match status" value="1"/>
</dbReference>
<dbReference type="Pfam" id="PF25876">
    <property type="entry name" value="HH_MFP_RND"/>
    <property type="match status" value="1"/>
</dbReference>
<feature type="domain" description="Multidrug resistance protein MdtA-like C-terminal permuted SH3" evidence="7">
    <location>
        <begin position="298"/>
        <end position="356"/>
    </location>
</feature>
<protein>
    <submittedName>
        <fullName evidence="8">Efflux RND transporter periplasmic adaptor subunit</fullName>
    </submittedName>
</protein>
<dbReference type="Pfam" id="PF25967">
    <property type="entry name" value="RND-MFP_C"/>
    <property type="match status" value="1"/>
</dbReference>
<dbReference type="FunFam" id="2.40.420.20:FF:000001">
    <property type="entry name" value="Efflux RND transporter periplasmic adaptor subunit"/>
    <property type="match status" value="1"/>
</dbReference>
<dbReference type="EMBL" id="QQSY01000008">
    <property type="protein sequence ID" value="RDI96969.1"/>
    <property type="molecule type" value="Genomic_DNA"/>
</dbReference>
<evidence type="ECO:0000256" key="2">
    <source>
        <dbReference type="ARBA" id="ARBA00009477"/>
    </source>
</evidence>